<keyword evidence="3" id="KW-1185">Reference proteome</keyword>
<name>A0ABQ2CVD1_9DEIO</name>
<sequence length="63" mass="6760">MKAEDLDPHLQGRAGRGTNMRSLEQPKTAGLAQMEEISNEDVGVLLAGVSNPVQGKLERSART</sequence>
<accession>A0ABQ2CVD1</accession>
<organism evidence="2 3">
    <name type="scientific">Deinococcus roseus</name>
    <dbReference type="NCBI Taxonomy" id="392414"/>
    <lineage>
        <taxon>Bacteria</taxon>
        <taxon>Thermotogati</taxon>
        <taxon>Deinococcota</taxon>
        <taxon>Deinococci</taxon>
        <taxon>Deinococcales</taxon>
        <taxon>Deinococcaceae</taxon>
        <taxon>Deinococcus</taxon>
    </lineage>
</organism>
<gene>
    <name evidence="2" type="ORF">GCM10008938_00010</name>
</gene>
<evidence type="ECO:0000313" key="2">
    <source>
        <dbReference type="EMBL" id="GGJ17909.1"/>
    </source>
</evidence>
<protein>
    <recommendedName>
        <fullName evidence="4">Transposase</fullName>
    </recommendedName>
</protein>
<reference evidence="3" key="1">
    <citation type="journal article" date="2019" name="Int. J. Syst. Evol. Microbiol.">
        <title>The Global Catalogue of Microorganisms (GCM) 10K type strain sequencing project: providing services to taxonomists for standard genome sequencing and annotation.</title>
        <authorList>
            <consortium name="The Broad Institute Genomics Platform"/>
            <consortium name="The Broad Institute Genome Sequencing Center for Infectious Disease"/>
            <person name="Wu L."/>
            <person name="Ma J."/>
        </authorList>
    </citation>
    <scope>NUCLEOTIDE SEQUENCE [LARGE SCALE GENOMIC DNA]</scope>
    <source>
        <strain evidence="3">JCM 14370</strain>
    </source>
</reference>
<feature type="region of interest" description="Disordered" evidence="1">
    <location>
        <begin position="1"/>
        <end position="35"/>
    </location>
</feature>
<evidence type="ECO:0008006" key="4">
    <source>
        <dbReference type="Google" id="ProtNLM"/>
    </source>
</evidence>
<proteinExistence type="predicted"/>
<dbReference type="Proteomes" id="UP000632222">
    <property type="component" value="Unassembled WGS sequence"/>
</dbReference>
<comment type="caution">
    <text evidence="2">The sequence shown here is derived from an EMBL/GenBank/DDBJ whole genome shotgun (WGS) entry which is preliminary data.</text>
</comment>
<dbReference type="EMBL" id="BMOD01000001">
    <property type="protein sequence ID" value="GGJ17909.1"/>
    <property type="molecule type" value="Genomic_DNA"/>
</dbReference>
<evidence type="ECO:0000313" key="3">
    <source>
        <dbReference type="Proteomes" id="UP000632222"/>
    </source>
</evidence>
<evidence type="ECO:0000256" key="1">
    <source>
        <dbReference type="SAM" id="MobiDB-lite"/>
    </source>
</evidence>
<feature type="compositionally biased region" description="Basic and acidic residues" evidence="1">
    <location>
        <begin position="1"/>
        <end position="10"/>
    </location>
</feature>